<evidence type="ECO:0000256" key="3">
    <source>
        <dbReference type="ARBA" id="ARBA00023180"/>
    </source>
</evidence>
<evidence type="ECO:0000313" key="6">
    <source>
        <dbReference type="Proteomes" id="UP001372834"/>
    </source>
</evidence>
<evidence type="ECO:0000256" key="2">
    <source>
        <dbReference type="ARBA" id="ARBA00023157"/>
    </source>
</evidence>
<proteinExistence type="inferred from homology"/>
<keyword evidence="4" id="KW-0378">Hydrolase</keyword>
<sequence length="469" mass="54072">MTELQVSVLHFRLEFRLNETSTLKLQVGIERDFSSHVIDQFTVYWNVPTGGCKKWNINFEDLLAKYNIVGNDRDKFRGENINILYDPGEFPIVIEDSSGQKTLQNGGIPQEGDLKLHLKKLEKDIDKLVDASFSGLGIIDFEVWRPLYAQNWNKQVVYRNMSLDLAKKNNPTALSKKILEIVRQTPILTAASKEFGKAAKSFMLHTIMKFKEKRPNAKWGYYGFPYCFNYRVKMTPECPDNAVKQNDDESTAFYPSLYHTTTLSAEDRRQFMIGALNEAFRVSSKVGYPPIYPYLWFNYKEETSFLSEEDMYNSFEIPRQYKMGGAIMWGKSTDCNTEEKCTKLYKYVEDVMGPCLIRSLQNGTTDKNATETTTTTEVSSSSVTIDQDITTTVTQIPEKSTTSTMVPEETDVTRAPLKKRFLKLIRALILKYPLLNLLKLKRFLIEKILKKSEKLVQLKNKFRRNSSIS</sequence>
<protein>
    <recommendedName>
        <fullName evidence="4">Hyaluronidase</fullName>
        <ecNumber evidence="4">3.2.1.35</ecNumber>
    </recommendedName>
</protein>
<reference evidence="5 6" key="1">
    <citation type="submission" date="2023-10" db="EMBL/GenBank/DDBJ databases">
        <title>Genomes of two closely related lineages of the louse Polyplax serrata with different host specificities.</title>
        <authorList>
            <person name="Martinu J."/>
            <person name="Tarabai H."/>
            <person name="Stefka J."/>
            <person name="Hypsa V."/>
        </authorList>
    </citation>
    <scope>NUCLEOTIDE SEQUENCE [LARGE SCALE GENOMIC DNA]</scope>
    <source>
        <strain evidence="5">HR10_N</strain>
    </source>
</reference>
<dbReference type="SUPFAM" id="SSF51445">
    <property type="entry name" value="(Trans)glycosidases"/>
    <property type="match status" value="1"/>
</dbReference>
<keyword evidence="2" id="KW-1015">Disulfide bond</keyword>
<dbReference type="Gene3D" id="3.20.20.70">
    <property type="entry name" value="Aldolase class I"/>
    <property type="match status" value="1"/>
</dbReference>
<comment type="catalytic activity">
    <reaction evidence="4">
        <text>Random hydrolysis of (1-&gt;4)-linkages between N-acetyl-beta-D-glucosamine and D-glucuronate residues in hyaluronate.</text>
        <dbReference type="EC" id="3.2.1.35"/>
    </reaction>
</comment>
<dbReference type="GO" id="GO:0005975">
    <property type="term" value="P:carbohydrate metabolic process"/>
    <property type="evidence" value="ECO:0007669"/>
    <property type="project" value="InterPro"/>
</dbReference>
<keyword evidence="3" id="KW-0325">Glycoprotein</keyword>
<dbReference type="InterPro" id="IPR001329">
    <property type="entry name" value="Venom_Hyaluronidase"/>
</dbReference>
<comment type="similarity">
    <text evidence="1 4">Belongs to the glycosyl hydrolase 56 family.</text>
</comment>
<dbReference type="GO" id="GO:0004415">
    <property type="term" value="F:hyalurononglucosaminidase activity"/>
    <property type="evidence" value="ECO:0007669"/>
    <property type="project" value="UniProtKB-UniRule"/>
</dbReference>
<dbReference type="PANTHER" id="PTHR11769">
    <property type="entry name" value="HYALURONIDASE"/>
    <property type="match status" value="1"/>
</dbReference>
<dbReference type="InterPro" id="IPR018155">
    <property type="entry name" value="Hyaluronidase"/>
</dbReference>
<dbReference type="EMBL" id="JAWJWE010000001">
    <property type="protein sequence ID" value="KAK6645350.1"/>
    <property type="molecule type" value="Genomic_DNA"/>
</dbReference>
<dbReference type="PRINTS" id="PR00847">
    <property type="entry name" value="HYALURONDASE"/>
</dbReference>
<name>A0AAN8SJW0_POLSC</name>
<dbReference type="PANTHER" id="PTHR11769:SF35">
    <property type="entry name" value="HYALURONIDASE"/>
    <property type="match status" value="1"/>
</dbReference>
<dbReference type="AlphaFoldDB" id="A0AAN8SJW0"/>
<evidence type="ECO:0000256" key="1">
    <source>
        <dbReference type="ARBA" id="ARBA00008871"/>
    </source>
</evidence>
<organism evidence="5 6">
    <name type="scientific">Polyplax serrata</name>
    <name type="common">Common mouse louse</name>
    <dbReference type="NCBI Taxonomy" id="468196"/>
    <lineage>
        <taxon>Eukaryota</taxon>
        <taxon>Metazoa</taxon>
        <taxon>Ecdysozoa</taxon>
        <taxon>Arthropoda</taxon>
        <taxon>Hexapoda</taxon>
        <taxon>Insecta</taxon>
        <taxon>Pterygota</taxon>
        <taxon>Neoptera</taxon>
        <taxon>Paraneoptera</taxon>
        <taxon>Psocodea</taxon>
        <taxon>Troctomorpha</taxon>
        <taxon>Phthiraptera</taxon>
        <taxon>Anoplura</taxon>
        <taxon>Polyplacidae</taxon>
        <taxon>Polyplax</taxon>
    </lineage>
</organism>
<dbReference type="EC" id="3.2.1.35" evidence="4"/>
<evidence type="ECO:0000313" key="5">
    <source>
        <dbReference type="EMBL" id="KAK6645350.1"/>
    </source>
</evidence>
<dbReference type="PRINTS" id="PR00846">
    <property type="entry name" value="GLHYDRLASE56"/>
</dbReference>
<evidence type="ECO:0000256" key="4">
    <source>
        <dbReference type="RuleBase" id="RU610713"/>
    </source>
</evidence>
<dbReference type="GO" id="GO:0006952">
    <property type="term" value="P:defense response"/>
    <property type="evidence" value="ECO:0007669"/>
    <property type="project" value="InterPro"/>
</dbReference>
<gene>
    <name evidence="5" type="ORF">RUM43_001626</name>
</gene>
<dbReference type="InterPro" id="IPR017853">
    <property type="entry name" value="GH"/>
</dbReference>
<comment type="caution">
    <text evidence="5">The sequence shown here is derived from an EMBL/GenBank/DDBJ whole genome shotgun (WGS) entry which is preliminary data.</text>
</comment>
<dbReference type="InterPro" id="IPR013785">
    <property type="entry name" value="Aldolase_TIM"/>
</dbReference>
<accession>A0AAN8SJW0</accession>
<keyword evidence="4" id="KW-0326">Glycosidase</keyword>
<dbReference type="GO" id="GO:0030214">
    <property type="term" value="P:hyaluronan catabolic process"/>
    <property type="evidence" value="ECO:0007669"/>
    <property type="project" value="TreeGrafter"/>
</dbReference>
<dbReference type="Pfam" id="PF01630">
    <property type="entry name" value="Glyco_hydro_56"/>
    <property type="match status" value="1"/>
</dbReference>
<dbReference type="Proteomes" id="UP001372834">
    <property type="component" value="Unassembled WGS sequence"/>
</dbReference>